<proteinExistence type="inferred from homology"/>
<evidence type="ECO:0000313" key="9">
    <source>
        <dbReference type="EMBL" id="QZD90712.1"/>
    </source>
</evidence>
<keyword evidence="7" id="KW-0813">Transport</keyword>
<keyword evidence="10" id="KW-1185">Reference proteome</keyword>
<dbReference type="InterPro" id="IPR003400">
    <property type="entry name" value="ExbD"/>
</dbReference>
<gene>
    <name evidence="9" type="ORF">K3148_04785</name>
</gene>
<evidence type="ECO:0000256" key="2">
    <source>
        <dbReference type="ARBA" id="ARBA00005811"/>
    </source>
</evidence>
<sequence>MPYGMHRSPAHQPMFSDMNVTPFIDVLLVLLIMFIMVIPIATHALLIPLPDARGKFEVRDTNVVHIDRNDALYWNGNALDRQELLNQLVTAAEVDPQPTLRFEPDARASYATSARTIALIKDSGTENFAFVGNERYKDFGR</sequence>
<keyword evidence="3" id="KW-1003">Cell membrane</keyword>
<dbReference type="PANTHER" id="PTHR30558:SF7">
    <property type="entry name" value="TOL-PAL SYSTEM PROTEIN TOLR"/>
    <property type="match status" value="1"/>
</dbReference>
<dbReference type="EMBL" id="CP081295">
    <property type="protein sequence ID" value="QZD90712.1"/>
    <property type="molecule type" value="Genomic_DNA"/>
</dbReference>
<dbReference type="Pfam" id="PF02472">
    <property type="entry name" value="ExbD"/>
    <property type="match status" value="1"/>
</dbReference>
<name>A0ABX8ZSZ3_9SPHN</name>
<evidence type="ECO:0000313" key="10">
    <source>
        <dbReference type="Proteomes" id="UP000824281"/>
    </source>
</evidence>
<evidence type="ECO:0000256" key="4">
    <source>
        <dbReference type="ARBA" id="ARBA00022692"/>
    </source>
</evidence>
<evidence type="ECO:0000256" key="7">
    <source>
        <dbReference type="RuleBase" id="RU003879"/>
    </source>
</evidence>
<evidence type="ECO:0000256" key="6">
    <source>
        <dbReference type="ARBA" id="ARBA00023136"/>
    </source>
</evidence>
<dbReference type="PANTHER" id="PTHR30558">
    <property type="entry name" value="EXBD MEMBRANE COMPONENT OF PMF-DRIVEN MACROMOLECULE IMPORT SYSTEM"/>
    <property type="match status" value="1"/>
</dbReference>
<comment type="similarity">
    <text evidence="2 7">Belongs to the ExbD/TolR family.</text>
</comment>
<keyword evidence="6 8" id="KW-0472">Membrane</keyword>
<dbReference type="Proteomes" id="UP000824281">
    <property type="component" value="Chromosome"/>
</dbReference>
<feature type="transmembrane region" description="Helical" evidence="8">
    <location>
        <begin position="20"/>
        <end position="46"/>
    </location>
</feature>
<evidence type="ECO:0000256" key="5">
    <source>
        <dbReference type="ARBA" id="ARBA00022989"/>
    </source>
</evidence>
<dbReference type="RefSeq" id="WP_221426174.1">
    <property type="nucleotide sequence ID" value="NZ_CP081295.1"/>
</dbReference>
<evidence type="ECO:0000256" key="3">
    <source>
        <dbReference type="ARBA" id="ARBA00022475"/>
    </source>
</evidence>
<keyword evidence="5 8" id="KW-1133">Transmembrane helix</keyword>
<keyword evidence="4 7" id="KW-0812">Transmembrane</keyword>
<reference evidence="9 10" key="1">
    <citation type="submission" date="2021-08" db="EMBL/GenBank/DDBJ databases">
        <title>Comparative Genomics Analysis of the Genus Qipengyuania Reveals Extensive Genetic Diversity and Metabolic Versatility, Including the Description of Fifteen Novel Species.</title>
        <authorList>
            <person name="Liu Y."/>
        </authorList>
    </citation>
    <scope>NUCLEOTIDE SEQUENCE [LARGE SCALE GENOMIC DNA]</scope>
    <source>
        <strain evidence="9 10">1NDH13</strain>
    </source>
</reference>
<accession>A0ABX8ZSZ3</accession>
<organism evidence="9 10">
    <name type="scientific">Qipengyuania aurantiaca</name>
    <dbReference type="NCBI Taxonomy" id="2867233"/>
    <lineage>
        <taxon>Bacteria</taxon>
        <taxon>Pseudomonadati</taxon>
        <taxon>Pseudomonadota</taxon>
        <taxon>Alphaproteobacteria</taxon>
        <taxon>Sphingomonadales</taxon>
        <taxon>Erythrobacteraceae</taxon>
        <taxon>Qipengyuania</taxon>
    </lineage>
</organism>
<dbReference type="Gene3D" id="3.30.420.270">
    <property type="match status" value="1"/>
</dbReference>
<evidence type="ECO:0000256" key="8">
    <source>
        <dbReference type="SAM" id="Phobius"/>
    </source>
</evidence>
<protein>
    <submittedName>
        <fullName evidence="9">Biopolymer transporter ExbD</fullName>
    </submittedName>
</protein>
<keyword evidence="7" id="KW-0653">Protein transport</keyword>
<evidence type="ECO:0000256" key="1">
    <source>
        <dbReference type="ARBA" id="ARBA00004162"/>
    </source>
</evidence>
<comment type="subcellular location">
    <subcellularLocation>
        <location evidence="1">Cell membrane</location>
        <topology evidence="1">Single-pass membrane protein</topology>
    </subcellularLocation>
    <subcellularLocation>
        <location evidence="7">Cell membrane</location>
        <topology evidence="7">Single-pass type II membrane protein</topology>
    </subcellularLocation>
</comment>